<organism evidence="2 3">
    <name type="scientific">Solanum commersonii</name>
    <name type="common">Commerson's wild potato</name>
    <name type="synonym">Commerson's nightshade</name>
    <dbReference type="NCBI Taxonomy" id="4109"/>
    <lineage>
        <taxon>Eukaryota</taxon>
        <taxon>Viridiplantae</taxon>
        <taxon>Streptophyta</taxon>
        <taxon>Embryophyta</taxon>
        <taxon>Tracheophyta</taxon>
        <taxon>Spermatophyta</taxon>
        <taxon>Magnoliopsida</taxon>
        <taxon>eudicotyledons</taxon>
        <taxon>Gunneridae</taxon>
        <taxon>Pentapetalae</taxon>
        <taxon>asterids</taxon>
        <taxon>lamiids</taxon>
        <taxon>Solanales</taxon>
        <taxon>Solanaceae</taxon>
        <taxon>Solanoideae</taxon>
        <taxon>Solaneae</taxon>
        <taxon>Solanum</taxon>
    </lineage>
</organism>
<reference evidence="2 3" key="1">
    <citation type="submission" date="2020-09" db="EMBL/GenBank/DDBJ databases">
        <title>De no assembly of potato wild relative species, Solanum commersonii.</title>
        <authorList>
            <person name="Cho K."/>
        </authorList>
    </citation>
    <scope>NUCLEOTIDE SEQUENCE [LARGE SCALE GENOMIC DNA]</scope>
    <source>
        <strain evidence="2">LZ3.2</strain>
        <tissue evidence="2">Leaf</tissue>
    </source>
</reference>
<sequence>MRPGHVRHDQTTFDSAMPRSPWPGHVRRQLIDVCRPRLMPTDVTPGDVTRLTSASDRRYPYATADARKPRLSHLVDVRPDRCRMADTHQGRDETRAGVDAHMP</sequence>
<name>A0A9J5YXX5_SOLCO</name>
<comment type="caution">
    <text evidence="2">The sequence shown here is derived from an EMBL/GenBank/DDBJ whole genome shotgun (WGS) entry which is preliminary data.</text>
</comment>
<feature type="compositionally biased region" description="Basic and acidic residues" evidence="1">
    <location>
        <begin position="1"/>
        <end position="11"/>
    </location>
</feature>
<dbReference type="AlphaFoldDB" id="A0A9J5YXX5"/>
<proteinExistence type="predicted"/>
<evidence type="ECO:0000256" key="1">
    <source>
        <dbReference type="SAM" id="MobiDB-lite"/>
    </source>
</evidence>
<dbReference type="EMBL" id="JACXVP010000005">
    <property type="protein sequence ID" value="KAG5604656.1"/>
    <property type="molecule type" value="Genomic_DNA"/>
</dbReference>
<feature type="region of interest" description="Disordered" evidence="1">
    <location>
        <begin position="1"/>
        <end position="24"/>
    </location>
</feature>
<gene>
    <name evidence="2" type="ORF">H5410_026148</name>
</gene>
<dbReference type="Proteomes" id="UP000824120">
    <property type="component" value="Chromosome 5"/>
</dbReference>
<protein>
    <submittedName>
        <fullName evidence="2">Uncharacterized protein</fullName>
    </submittedName>
</protein>
<keyword evidence="3" id="KW-1185">Reference proteome</keyword>
<feature type="region of interest" description="Disordered" evidence="1">
    <location>
        <begin position="78"/>
        <end position="103"/>
    </location>
</feature>
<accession>A0A9J5YXX5</accession>
<evidence type="ECO:0000313" key="3">
    <source>
        <dbReference type="Proteomes" id="UP000824120"/>
    </source>
</evidence>
<evidence type="ECO:0000313" key="2">
    <source>
        <dbReference type="EMBL" id="KAG5604656.1"/>
    </source>
</evidence>